<dbReference type="InterPro" id="IPR030389">
    <property type="entry name" value="G_FEOB_dom"/>
</dbReference>
<evidence type="ECO:0000256" key="13">
    <source>
        <dbReference type="PIRSR" id="PIRSR603373-1"/>
    </source>
</evidence>
<feature type="binding site" evidence="14">
    <location>
        <position position="26"/>
    </location>
    <ligand>
        <name>Mg(2+)</name>
        <dbReference type="ChEBI" id="CHEBI:18420"/>
        <label>2</label>
    </ligand>
</feature>
<evidence type="ECO:0000313" key="18">
    <source>
        <dbReference type="Proteomes" id="UP000576082"/>
    </source>
</evidence>
<evidence type="ECO:0000256" key="1">
    <source>
        <dbReference type="ARBA" id="ARBA00004651"/>
    </source>
</evidence>
<dbReference type="CDD" id="cd01879">
    <property type="entry name" value="FeoB"/>
    <property type="match status" value="1"/>
</dbReference>
<feature type="transmembrane region" description="Helical" evidence="15">
    <location>
        <begin position="686"/>
        <end position="706"/>
    </location>
</feature>
<evidence type="ECO:0000256" key="10">
    <source>
        <dbReference type="ARBA" id="ARBA00023134"/>
    </source>
</evidence>
<keyword evidence="7 15" id="KW-1133">Transmembrane helix</keyword>
<feature type="transmembrane region" description="Helical" evidence="15">
    <location>
        <begin position="285"/>
        <end position="306"/>
    </location>
</feature>
<feature type="binding site" evidence="13">
    <location>
        <begin position="12"/>
        <end position="19"/>
    </location>
    <ligand>
        <name>GTP</name>
        <dbReference type="ChEBI" id="CHEBI:37565"/>
        <label>1</label>
    </ligand>
</feature>
<keyword evidence="8 15" id="KW-0408">Iron</keyword>
<sequence length="707" mass="77931">MNADKLQIALLGNPNVGKSSVFNQLTGLRQKVGNFPGVTVDKKMGSTNLSKGQTATVIDFPGTYSLYPTSSDEKVVLNTFANPNSKDFPDAIIYIADVTNLERHLLLLSQVQELNIPVVLGLNMSDIAEKKGQLTDIDKLSKKLEIPVISINGRTGEGIDLLKKAIIDVLQQPTATAEAYAFQKNEAEKQVINAILKSEPVENPYQASLWAHHVDDLSFLKPETKKNIHKIRDEHEYNDMRFQIDETLQRYNFISPLVQNVVKENHQLNSSSMTDKIDRIITHKVFGPFIFFALLLLVFQSIFSWASAPMDWIDAGIANLGEYLKNILPEGWATDLLLDGVLAGLGGVLVFVPQITILFFLISLMEESGYMSRAVYMFDRMMMKFGMSGRSIISLISGGACAIPAVMAARAISNWKERMITILVTPLISCSARIPVYAILVAFAVPDETVGGIFSLQGLAFMGLYLLGIVATLIAGIVFKWILKSDAPSFLAMELPSYKVPHWKNVALTVSEKVSTFVTEAGKVIIVISIILWAMATYGPGDSIDDATAKAEVELQDLNLDEVASADYVASKQLEASYVGILGKTIEPVFRPLGFDWKISIALVTSFAAREVFVGTMATIYSVGSAEDDITPLRQKLSSAINPVTGENEFTKATAYSLMIFYVFAMQCMATLAVVKRETKGWKWPLVQFTYMSALAYFGALIVYNIF</sequence>
<evidence type="ECO:0000256" key="14">
    <source>
        <dbReference type="PIRSR" id="PIRSR603373-2"/>
    </source>
</evidence>
<dbReference type="PANTHER" id="PTHR43185:SF1">
    <property type="entry name" value="FE(2+) TRANSPORTER FEOB"/>
    <property type="match status" value="1"/>
</dbReference>
<keyword evidence="4 15" id="KW-0410">Iron transport</keyword>
<comment type="function">
    <text evidence="15">Probable transporter of a GTP-driven Fe(2+) uptake system.</text>
</comment>
<evidence type="ECO:0000313" key="17">
    <source>
        <dbReference type="EMBL" id="NME71372.1"/>
    </source>
</evidence>
<keyword evidence="5 15" id="KW-0812">Transmembrane</keyword>
<dbReference type="Pfam" id="PF07664">
    <property type="entry name" value="FeoB_C"/>
    <property type="match status" value="1"/>
</dbReference>
<accession>A0A7X9RYZ0</accession>
<evidence type="ECO:0000259" key="16">
    <source>
        <dbReference type="PROSITE" id="PS51711"/>
    </source>
</evidence>
<dbReference type="InterPro" id="IPR011642">
    <property type="entry name" value="Gate_dom"/>
</dbReference>
<dbReference type="RefSeq" id="WP_169659587.1">
    <property type="nucleotide sequence ID" value="NZ_JABANE010000095.1"/>
</dbReference>
<evidence type="ECO:0000256" key="2">
    <source>
        <dbReference type="ARBA" id="ARBA00022448"/>
    </source>
</evidence>
<keyword evidence="6 13" id="KW-0547">Nucleotide-binding</keyword>
<dbReference type="InterPro" id="IPR011640">
    <property type="entry name" value="Fe2_transport_prot_B_C"/>
</dbReference>
<keyword evidence="14" id="KW-0460">Magnesium</keyword>
<dbReference type="PROSITE" id="PS51711">
    <property type="entry name" value="G_FEOB"/>
    <property type="match status" value="1"/>
</dbReference>
<reference evidence="17 18" key="1">
    <citation type="submission" date="2020-04" db="EMBL/GenBank/DDBJ databases">
        <title>Flammeovirga sp. SR4, a novel species isolated from seawater.</title>
        <authorList>
            <person name="Wang X."/>
        </authorList>
    </citation>
    <scope>NUCLEOTIDE SEQUENCE [LARGE SCALE GENOMIC DNA]</scope>
    <source>
        <strain evidence="17 18">ATCC 23126</strain>
    </source>
</reference>
<dbReference type="Pfam" id="PF07670">
    <property type="entry name" value="Gate"/>
    <property type="match status" value="2"/>
</dbReference>
<keyword evidence="2 15" id="KW-0813">Transport</keyword>
<dbReference type="InterPro" id="IPR003373">
    <property type="entry name" value="Fe2_transport_prot-B"/>
</dbReference>
<dbReference type="InterPro" id="IPR050860">
    <property type="entry name" value="FeoB_GTPase"/>
</dbReference>
<evidence type="ECO:0000256" key="5">
    <source>
        <dbReference type="ARBA" id="ARBA00022692"/>
    </source>
</evidence>
<dbReference type="NCBIfam" id="TIGR00437">
    <property type="entry name" value="feoB"/>
    <property type="match status" value="1"/>
</dbReference>
<feature type="binding site" evidence="14">
    <location>
        <position position="27"/>
    </location>
    <ligand>
        <name>Mg(2+)</name>
        <dbReference type="ChEBI" id="CHEBI:18420"/>
        <label>2</label>
    </ligand>
</feature>
<keyword evidence="10 13" id="KW-0342">GTP-binding</keyword>
<feature type="domain" description="FeoB-type G" evidence="16">
    <location>
        <begin position="5"/>
        <end position="172"/>
    </location>
</feature>
<feature type="transmembrane region" description="Helical" evidence="15">
    <location>
        <begin position="419"/>
        <end position="446"/>
    </location>
</feature>
<dbReference type="GO" id="GO:0005886">
    <property type="term" value="C:plasma membrane"/>
    <property type="evidence" value="ECO:0007669"/>
    <property type="project" value="UniProtKB-SubCell"/>
</dbReference>
<feature type="transmembrane region" description="Helical" evidence="15">
    <location>
        <begin position="385"/>
        <end position="407"/>
    </location>
</feature>
<dbReference type="InterPro" id="IPR006073">
    <property type="entry name" value="GTP-bd"/>
</dbReference>
<proteinExistence type="inferred from homology"/>
<feature type="transmembrane region" description="Helical" evidence="15">
    <location>
        <begin position="458"/>
        <end position="483"/>
    </location>
</feature>
<name>A0A7X9RYZ0_9BACT</name>
<dbReference type="Gene3D" id="3.40.50.300">
    <property type="entry name" value="P-loop containing nucleotide triphosphate hydrolases"/>
    <property type="match status" value="1"/>
</dbReference>
<dbReference type="SUPFAM" id="SSF52540">
    <property type="entry name" value="P-loop containing nucleoside triphosphate hydrolases"/>
    <property type="match status" value="1"/>
</dbReference>
<feature type="transmembrane region" description="Helical" evidence="15">
    <location>
        <begin position="653"/>
        <end position="674"/>
    </location>
</feature>
<evidence type="ECO:0000256" key="3">
    <source>
        <dbReference type="ARBA" id="ARBA00022475"/>
    </source>
</evidence>
<dbReference type="Pfam" id="PF02421">
    <property type="entry name" value="FeoB_N"/>
    <property type="match status" value="1"/>
</dbReference>
<feature type="binding site" evidence="13">
    <location>
        <begin position="59"/>
        <end position="62"/>
    </location>
    <ligand>
        <name>GTP</name>
        <dbReference type="ChEBI" id="CHEBI:37565"/>
        <label>1</label>
    </ligand>
</feature>
<comment type="subcellular location">
    <subcellularLocation>
        <location evidence="15">Cell inner membrane</location>
        <topology evidence="15">Multi-pass membrane protein</topology>
    </subcellularLocation>
    <subcellularLocation>
        <location evidence="1">Cell membrane</location>
        <topology evidence="1">Multi-pass membrane protein</topology>
    </subcellularLocation>
</comment>
<dbReference type="GO" id="GO:0015093">
    <property type="term" value="F:ferrous iron transmembrane transporter activity"/>
    <property type="evidence" value="ECO:0007669"/>
    <property type="project" value="UniProtKB-UniRule"/>
</dbReference>
<evidence type="ECO:0000256" key="11">
    <source>
        <dbReference type="ARBA" id="ARBA00023136"/>
    </source>
</evidence>
<keyword evidence="9" id="KW-0406">Ion transport</keyword>
<comment type="caution">
    <text evidence="17">The sequence shown here is derived from an EMBL/GenBank/DDBJ whole genome shotgun (WGS) entry which is preliminary data.</text>
</comment>
<protein>
    <recommendedName>
        <fullName evidence="12 15">Ferrous iron transport protein B</fullName>
    </recommendedName>
</protein>
<keyword evidence="14" id="KW-0479">Metal-binding</keyword>
<dbReference type="EMBL" id="JABANE010000095">
    <property type="protein sequence ID" value="NME71372.1"/>
    <property type="molecule type" value="Genomic_DNA"/>
</dbReference>
<gene>
    <name evidence="17" type="primary">feoB</name>
    <name evidence="17" type="ORF">HHU12_25630</name>
</gene>
<evidence type="ECO:0000256" key="7">
    <source>
        <dbReference type="ARBA" id="ARBA00022989"/>
    </source>
</evidence>
<dbReference type="InterPro" id="IPR027417">
    <property type="entry name" value="P-loop_NTPase"/>
</dbReference>
<evidence type="ECO:0000256" key="6">
    <source>
        <dbReference type="ARBA" id="ARBA00022741"/>
    </source>
</evidence>
<evidence type="ECO:0000256" key="9">
    <source>
        <dbReference type="ARBA" id="ARBA00023065"/>
    </source>
</evidence>
<feature type="binding site" evidence="13">
    <location>
        <begin position="37"/>
        <end position="41"/>
    </location>
    <ligand>
        <name>GTP</name>
        <dbReference type="ChEBI" id="CHEBI:37565"/>
        <label>1</label>
    </ligand>
</feature>
<dbReference type="Proteomes" id="UP000576082">
    <property type="component" value="Unassembled WGS sequence"/>
</dbReference>
<dbReference type="GO" id="GO:0046872">
    <property type="term" value="F:metal ion binding"/>
    <property type="evidence" value="ECO:0007669"/>
    <property type="project" value="UniProtKB-KW"/>
</dbReference>
<evidence type="ECO:0000256" key="12">
    <source>
        <dbReference type="NCBIfam" id="TIGR00437"/>
    </source>
</evidence>
<feature type="binding site" evidence="14">
    <location>
        <position position="23"/>
    </location>
    <ligand>
        <name>Mg(2+)</name>
        <dbReference type="ChEBI" id="CHEBI:18420"/>
        <label>2</label>
    </ligand>
</feature>
<comment type="caution">
    <text evidence="15">Lacks conserved residue(s) required for the propagation of feature annotation.</text>
</comment>
<feature type="binding site" evidence="13">
    <location>
        <begin position="123"/>
        <end position="126"/>
    </location>
    <ligand>
        <name>GTP</name>
        <dbReference type="ChEBI" id="CHEBI:37565"/>
        <label>1</label>
    </ligand>
</feature>
<dbReference type="GO" id="GO:0005525">
    <property type="term" value="F:GTP binding"/>
    <property type="evidence" value="ECO:0007669"/>
    <property type="project" value="UniProtKB-KW"/>
</dbReference>
<dbReference type="AlphaFoldDB" id="A0A7X9RYZ0"/>
<keyword evidence="11 15" id="KW-0472">Membrane</keyword>
<keyword evidence="18" id="KW-1185">Reference proteome</keyword>
<evidence type="ECO:0000256" key="15">
    <source>
        <dbReference type="RuleBase" id="RU362098"/>
    </source>
</evidence>
<dbReference type="PANTHER" id="PTHR43185">
    <property type="entry name" value="FERROUS IRON TRANSPORT PROTEIN B"/>
    <property type="match status" value="1"/>
</dbReference>
<feature type="transmembrane region" description="Helical" evidence="15">
    <location>
        <begin position="341"/>
        <end position="364"/>
    </location>
</feature>
<dbReference type="PRINTS" id="PR00326">
    <property type="entry name" value="GTP1OBG"/>
</dbReference>
<evidence type="ECO:0000256" key="4">
    <source>
        <dbReference type="ARBA" id="ARBA00022496"/>
    </source>
</evidence>
<evidence type="ECO:0000256" key="8">
    <source>
        <dbReference type="ARBA" id="ARBA00023004"/>
    </source>
</evidence>
<comment type="similarity">
    <text evidence="15">Belongs to the TRAFAC class TrmE-Era-EngA-EngB-Septin-like GTPase superfamily. FeoB GTPase (TC 9.A.8) family.</text>
</comment>
<organism evidence="17 18">
    <name type="scientific">Flammeovirga aprica JL-4</name>
    <dbReference type="NCBI Taxonomy" id="694437"/>
    <lineage>
        <taxon>Bacteria</taxon>
        <taxon>Pseudomonadati</taxon>
        <taxon>Bacteroidota</taxon>
        <taxon>Cytophagia</taxon>
        <taxon>Cytophagales</taxon>
        <taxon>Flammeovirgaceae</taxon>
        <taxon>Flammeovirga</taxon>
    </lineage>
</organism>
<keyword evidence="3" id="KW-1003">Cell membrane</keyword>